<gene>
    <name evidence="2" type="ORF">CUESP1_2947</name>
</gene>
<protein>
    <submittedName>
        <fullName evidence="2">Uncharacterized protein</fullName>
    </submittedName>
</protein>
<keyword evidence="1" id="KW-0472">Membrane</keyword>
<sequence length="63" mass="7379">MHLNLKFDFKLIVFIYILSLLIIYISTKKPIKRLKKNSILSGLKGNIKGKSHKKYDLKYKGNI</sequence>
<keyword evidence="3" id="KW-1185">Reference proteome</keyword>
<dbReference type="AlphaFoldDB" id="M1ZAT4"/>
<keyword evidence="1" id="KW-1133">Transmembrane helix</keyword>
<dbReference type="HOGENOM" id="CLU_2878079_0_0_9"/>
<dbReference type="Proteomes" id="UP000245423">
    <property type="component" value="Chromosome 1"/>
</dbReference>
<keyword evidence="1" id="KW-0812">Transmembrane</keyword>
<reference evidence="2 3" key="1">
    <citation type="submission" date="2016-11" db="EMBL/GenBank/DDBJ databases">
        <authorList>
            <person name="Manzoor S."/>
        </authorList>
    </citation>
    <scope>NUCLEOTIDE SEQUENCE [LARGE SCALE GENOMIC DNA]</scope>
    <source>
        <strain evidence="2">Clostridium ultunense strain Esp</strain>
    </source>
</reference>
<evidence type="ECO:0000313" key="2">
    <source>
        <dbReference type="EMBL" id="SHD78276.1"/>
    </source>
</evidence>
<evidence type="ECO:0000256" key="1">
    <source>
        <dbReference type="SAM" id="Phobius"/>
    </source>
</evidence>
<name>M1ZAT4_9FIRM</name>
<accession>M1ZAT4</accession>
<feature type="transmembrane region" description="Helical" evidence="1">
    <location>
        <begin position="6"/>
        <end position="26"/>
    </location>
</feature>
<dbReference type="EMBL" id="LT669839">
    <property type="protein sequence ID" value="SHD78276.1"/>
    <property type="molecule type" value="Genomic_DNA"/>
</dbReference>
<evidence type="ECO:0000313" key="3">
    <source>
        <dbReference type="Proteomes" id="UP000245423"/>
    </source>
</evidence>
<proteinExistence type="predicted"/>
<organism evidence="2 3">
    <name type="scientific">[Clostridium] ultunense Esp</name>
    <dbReference type="NCBI Taxonomy" id="1288971"/>
    <lineage>
        <taxon>Bacteria</taxon>
        <taxon>Bacillati</taxon>
        <taxon>Bacillota</taxon>
        <taxon>Tissierellia</taxon>
        <taxon>Tissierellales</taxon>
        <taxon>Tepidimicrobiaceae</taxon>
        <taxon>Schnuerera</taxon>
    </lineage>
</organism>